<dbReference type="Proteomes" id="UP001209540">
    <property type="component" value="Unassembled WGS sequence"/>
</dbReference>
<gene>
    <name evidence="2" type="ORF">BDA99DRAFT_149703</name>
</gene>
<evidence type="ECO:0000313" key="3">
    <source>
        <dbReference type="Proteomes" id="UP001209540"/>
    </source>
</evidence>
<feature type="transmembrane region" description="Helical" evidence="1">
    <location>
        <begin position="200"/>
        <end position="225"/>
    </location>
</feature>
<keyword evidence="1" id="KW-1133">Transmembrane helix</keyword>
<feature type="transmembrane region" description="Helical" evidence="1">
    <location>
        <begin position="49"/>
        <end position="66"/>
    </location>
</feature>
<protein>
    <submittedName>
        <fullName evidence="2">Uncharacterized protein</fullName>
    </submittedName>
</protein>
<sequence>MPSLITFIIDRLGLYGGCAIPSILFYFFTRNDTTTNIKKGQQYHYNDSILWSVVILELAIPILFNGKGGDQIDLAVNATLACFLSFGMSYFIRDRNMASVGTTIEPFYNVLSRWNKREESNNDKNNVIKEQQNKENECDFITMRRNAFRWLIKGCFQVLLSVPFMCYFDGFLRTCKDPLFQPYMQTLFSGGPHNIPLKTLWYYINSGIGLLGHVVIFPTFVLLWYGVELSVRALLFPNSLPARHKAAYDFVKRDPLFNKPWKATSIHDLWSRQVLFF</sequence>
<proteinExistence type="predicted"/>
<organism evidence="2 3">
    <name type="scientific">Phascolomyces articulosus</name>
    <dbReference type="NCBI Taxonomy" id="60185"/>
    <lineage>
        <taxon>Eukaryota</taxon>
        <taxon>Fungi</taxon>
        <taxon>Fungi incertae sedis</taxon>
        <taxon>Mucoromycota</taxon>
        <taxon>Mucoromycotina</taxon>
        <taxon>Mucoromycetes</taxon>
        <taxon>Mucorales</taxon>
        <taxon>Lichtheimiaceae</taxon>
        <taxon>Phascolomyces</taxon>
    </lineage>
</organism>
<name>A0AAD5K8J3_9FUNG</name>
<feature type="transmembrane region" description="Helical" evidence="1">
    <location>
        <begin position="150"/>
        <end position="172"/>
    </location>
</feature>
<comment type="caution">
    <text evidence="2">The sequence shown here is derived from an EMBL/GenBank/DDBJ whole genome shotgun (WGS) entry which is preliminary data.</text>
</comment>
<feature type="transmembrane region" description="Helical" evidence="1">
    <location>
        <begin position="12"/>
        <end position="28"/>
    </location>
</feature>
<keyword evidence="1" id="KW-0472">Membrane</keyword>
<keyword evidence="3" id="KW-1185">Reference proteome</keyword>
<evidence type="ECO:0000256" key="1">
    <source>
        <dbReference type="SAM" id="Phobius"/>
    </source>
</evidence>
<feature type="transmembrane region" description="Helical" evidence="1">
    <location>
        <begin position="72"/>
        <end position="92"/>
    </location>
</feature>
<reference evidence="2" key="1">
    <citation type="journal article" date="2022" name="IScience">
        <title>Evolution of zygomycete secretomes and the origins of terrestrial fungal ecologies.</title>
        <authorList>
            <person name="Chang Y."/>
            <person name="Wang Y."/>
            <person name="Mondo S."/>
            <person name="Ahrendt S."/>
            <person name="Andreopoulos W."/>
            <person name="Barry K."/>
            <person name="Beard J."/>
            <person name="Benny G.L."/>
            <person name="Blankenship S."/>
            <person name="Bonito G."/>
            <person name="Cuomo C."/>
            <person name="Desiro A."/>
            <person name="Gervers K.A."/>
            <person name="Hundley H."/>
            <person name="Kuo A."/>
            <person name="LaButti K."/>
            <person name="Lang B.F."/>
            <person name="Lipzen A."/>
            <person name="O'Donnell K."/>
            <person name="Pangilinan J."/>
            <person name="Reynolds N."/>
            <person name="Sandor L."/>
            <person name="Smith M.E."/>
            <person name="Tsang A."/>
            <person name="Grigoriev I.V."/>
            <person name="Stajich J.E."/>
            <person name="Spatafora J.W."/>
        </authorList>
    </citation>
    <scope>NUCLEOTIDE SEQUENCE</scope>
    <source>
        <strain evidence="2">RSA 2281</strain>
    </source>
</reference>
<evidence type="ECO:0000313" key="2">
    <source>
        <dbReference type="EMBL" id="KAI9255753.1"/>
    </source>
</evidence>
<reference evidence="2" key="2">
    <citation type="submission" date="2023-02" db="EMBL/GenBank/DDBJ databases">
        <authorList>
            <consortium name="DOE Joint Genome Institute"/>
            <person name="Mondo S.J."/>
            <person name="Chang Y."/>
            <person name="Wang Y."/>
            <person name="Ahrendt S."/>
            <person name="Andreopoulos W."/>
            <person name="Barry K."/>
            <person name="Beard J."/>
            <person name="Benny G.L."/>
            <person name="Blankenship S."/>
            <person name="Bonito G."/>
            <person name="Cuomo C."/>
            <person name="Desiro A."/>
            <person name="Gervers K.A."/>
            <person name="Hundley H."/>
            <person name="Kuo A."/>
            <person name="LaButti K."/>
            <person name="Lang B.F."/>
            <person name="Lipzen A."/>
            <person name="O'Donnell K."/>
            <person name="Pangilinan J."/>
            <person name="Reynolds N."/>
            <person name="Sandor L."/>
            <person name="Smith M.W."/>
            <person name="Tsang A."/>
            <person name="Grigoriev I.V."/>
            <person name="Stajich J.E."/>
            <person name="Spatafora J.W."/>
        </authorList>
    </citation>
    <scope>NUCLEOTIDE SEQUENCE</scope>
    <source>
        <strain evidence="2">RSA 2281</strain>
    </source>
</reference>
<dbReference type="AlphaFoldDB" id="A0AAD5K8J3"/>
<accession>A0AAD5K8J3</accession>
<keyword evidence="1" id="KW-0812">Transmembrane</keyword>
<dbReference type="EMBL" id="JAIXMP010000022">
    <property type="protein sequence ID" value="KAI9255753.1"/>
    <property type="molecule type" value="Genomic_DNA"/>
</dbReference>